<name>A0A6C0EI34_9ZZZZ</name>
<proteinExistence type="predicted"/>
<accession>A0A6C0EI34</accession>
<dbReference type="EMBL" id="MN738851">
    <property type="protein sequence ID" value="QHT28040.1"/>
    <property type="molecule type" value="Genomic_DNA"/>
</dbReference>
<reference evidence="1" key="1">
    <citation type="journal article" date="2020" name="Nature">
        <title>Giant virus diversity and host interactions through global metagenomics.</title>
        <authorList>
            <person name="Schulz F."/>
            <person name="Roux S."/>
            <person name="Paez-Espino D."/>
            <person name="Jungbluth S."/>
            <person name="Walsh D.A."/>
            <person name="Denef V.J."/>
            <person name="McMahon K.D."/>
            <person name="Konstantinidis K.T."/>
            <person name="Eloe-Fadrosh E.A."/>
            <person name="Kyrpides N.C."/>
            <person name="Woyke T."/>
        </authorList>
    </citation>
    <scope>NUCLEOTIDE SEQUENCE</scope>
    <source>
        <strain evidence="1">GVMAG-M-3300001348-25</strain>
    </source>
</reference>
<protein>
    <submittedName>
        <fullName evidence="1">Uncharacterized protein</fullName>
    </submittedName>
</protein>
<dbReference type="AlphaFoldDB" id="A0A6C0EI34"/>
<sequence>MIQMKGWISNNNIKQNIRFPCKNIVTINMTFFTK</sequence>
<evidence type="ECO:0000313" key="1">
    <source>
        <dbReference type="EMBL" id="QHT28040.1"/>
    </source>
</evidence>
<organism evidence="1">
    <name type="scientific">viral metagenome</name>
    <dbReference type="NCBI Taxonomy" id="1070528"/>
    <lineage>
        <taxon>unclassified sequences</taxon>
        <taxon>metagenomes</taxon>
        <taxon>organismal metagenomes</taxon>
    </lineage>
</organism>